<dbReference type="EMBL" id="JH992975">
    <property type="protein sequence ID" value="EKX51403.1"/>
    <property type="molecule type" value="Genomic_DNA"/>
</dbReference>
<dbReference type="GeneID" id="17308091"/>
<dbReference type="PaxDb" id="55529-EKX51403"/>
<reference evidence="4" key="2">
    <citation type="submission" date="2012-11" db="EMBL/GenBank/DDBJ databases">
        <authorList>
            <person name="Kuo A."/>
            <person name="Curtis B.A."/>
            <person name="Tanifuji G."/>
            <person name="Burki F."/>
            <person name="Gruber A."/>
            <person name="Irimia M."/>
            <person name="Maruyama S."/>
            <person name="Arias M.C."/>
            <person name="Ball S.G."/>
            <person name="Gile G.H."/>
            <person name="Hirakawa Y."/>
            <person name="Hopkins J.F."/>
            <person name="Rensing S.A."/>
            <person name="Schmutz J."/>
            <person name="Symeonidi A."/>
            <person name="Elias M."/>
            <person name="Eveleigh R.J."/>
            <person name="Herman E.K."/>
            <person name="Klute M.J."/>
            <person name="Nakayama T."/>
            <person name="Obornik M."/>
            <person name="Reyes-Prieto A."/>
            <person name="Armbrust E.V."/>
            <person name="Aves S.J."/>
            <person name="Beiko R.G."/>
            <person name="Coutinho P."/>
            <person name="Dacks J.B."/>
            <person name="Durnford D.G."/>
            <person name="Fast N.M."/>
            <person name="Green B.R."/>
            <person name="Grisdale C."/>
            <person name="Hempe F."/>
            <person name="Henrissat B."/>
            <person name="Hoppner M.P."/>
            <person name="Ishida K.-I."/>
            <person name="Kim E."/>
            <person name="Koreny L."/>
            <person name="Kroth P.G."/>
            <person name="Liu Y."/>
            <person name="Malik S.-B."/>
            <person name="Maier U.G."/>
            <person name="McRose D."/>
            <person name="Mock T."/>
            <person name="Neilson J.A."/>
            <person name="Onodera N.T."/>
            <person name="Poole A.M."/>
            <person name="Pritham E.J."/>
            <person name="Richards T.A."/>
            <person name="Rocap G."/>
            <person name="Roy S.W."/>
            <person name="Sarai C."/>
            <person name="Schaack S."/>
            <person name="Shirato S."/>
            <person name="Slamovits C.H."/>
            <person name="Spencer D.F."/>
            <person name="Suzuki S."/>
            <person name="Worden A.Z."/>
            <person name="Zauner S."/>
            <person name="Barry K."/>
            <person name="Bell C."/>
            <person name="Bharti A.K."/>
            <person name="Crow J.A."/>
            <person name="Grimwood J."/>
            <person name="Kramer R."/>
            <person name="Lindquist E."/>
            <person name="Lucas S."/>
            <person name="Salamov A."/>
            <person name="McFadden G.I."/>
            <person name="Lane C.E."/>
            <person name="Keeling P.J."/>
            <person name="Gray M.W."/>
            <person name="Grigoriev I.V."/>
            <person name="Archibald J.M."/>
        </authorList>
    </citation>
    <scope>NUCLEOTIDE SEQUENCE</scope>
    <source>
        <strain evidence="4">CCMP2712</strain>
    </source>
</reference>
<proteinExistence type="predicted"/>
<feature type="domain" description="PPM-type phosphatase" evidence="1">
    <location>
        <begin position="1"/>
        <end position="252"/>
    </location>
</feature>
<gene>
    <name evidence="2" type="ORF">GUITHDRAFT_84969</name>
</gene>
<keyword evidence="4" id="KW-1185">Reference proteome</keyword>
<dbReference type="CDD" id="cd00143">
    <property type="entry name" value="PP2Cc"/>
    <property type="match status" value="1"/>
</dbReference>
<dbReference type="KEGG" id="gtt:GUITHDRAFT_84969"/>
<dbReference type="GO" id="GO:0004722">
    <property type="term" value="F:protein serine/threonine phosphatase activity"/>
    <property type="evidence" value="ECO:0007669"/>
    <property type="project" value="InterPro"/>
</dbReference>
<dbReference type="InterPro" id="IPR015655">
    <property type="entry name" value="PP2C"/>
</dbReference>
<dbReference type="Proteomes" id="UP000011087">
    <property type="component" value="Unassembled WGS sequence"/>
</dbReference>
<dbReference type="PANTHER" id="PTHR47992">
    <property type="entry name" value="PROTEIN PHOSPHATASE"/>
    <property type="match status" value="1"/>
</dbReference>
<dbReference type="Gene3D" id="3.60.40.10">
    <property type="entry name" value="PPM-type phosphatase domain"/>
    <property type="match status" value="1"/>
</dbReference>
<evidence type="ECO:0000313" key="3">
    <source>
        <dbReference type="EnsemblProtists" id="EKX51403"/>
    </source>
</evidence>
<reference evidence="2 4" key="1">
    <citation type="journal article" date="2012" name="Nature">
        <title>Algal genomes reveal evolutionary mosaicism and the fate of nucleomorphs.</title>
        <authorList>
            <consortium name="DOE Joint Genome Institute"/>
            <person name="Curtis B.A."/>
            <person name="Tanifuji G."/>
            <person name="Burki F."/>
            <person name="Gruber A."/>
            <person name="Irimia M."/>
            <person name="Maruyama S."/>
            <person name="Arias M.C."/>
            <person name="Ball S.G."/>
            <person name="Gile G.H."/>
            <person name="Hirakawa Y."/>
            <person name="Hopkins J.F."/>
            <person name="Kuo A."/>
            <person name="Rensing S.A."/>
            <person name="Schmutz J."/>
            <person name="Symeonidi A."/>
            <person name="Elias M."/>
            <person name="Eveleigh R.J."/>
            <person name="Herman E.K."/>
            <person name="Klute M.J."/>
            <person name="Nakayama T."/>
            <person name="Obornik M."/>
            <person name="Reyes-Prieto A."/>
            <person name="Armbrust E.V."/>
            <person name="Aves S.J."/>
            <person name="Beiko R.G."/>
            <person name="Coutinho P."/>
            <person name="Dacks J.B."/>
            <person name="Durnford D.G."/>
            <person name="Fast N.M."/>
            <person name="Green B.R."/>
            <person name="Grisdale C.J."/>
            <person name="Hempel F."/>
            <person name="Henrissat B."/>
            <person name="Hoppner M.P."/>
            <person name="Ishida K."/>
            <person name="Kim E."/>
            <person name="Koreny L."/>
            <person name="Kroth P.G."/>
            <person name="Liu Y."/>
            <person name="Malik S.B."/>
            <person name="Maier U.G."/>
            <person name="McRose D."/>
            <person name="Mock T."/>
            <person name="Neilson J.A."/>
            <person name="Onodera N.T."/>
            <person name="Poole A.M."/>
            <person name="Pritham E.J."/>
            <person name="Richards T.A."/>
            <person name="Rocap G."/>
            <person name="Roy S.W."/>
            <person name="Sarai C."/>
            <person name="Schaack S."/>
            <person name="Shirato S."/>
            <person name="Slamovits C.H."/>
            <person name="Spencer D.F."/>
            <person name="Suzuki S."/>
            <person name="Worden A.Z."/>
            <person name="Zauner S."/>
            <person name="Barry K."/>
            <person name="Bell C."/>
            <person name="Bharti A.K."/>
            <person name="Crow J.A."/>
            <person name="Grimwood J."/>
            <person name="Kramer R."/>
            <person name="Lindquist E."/>
            <person name="Lucas S."/>
            <person name="Salamov A."/>
            <person name="McFadden G.I."/>
            <person name="Lane C.E."/>
            <person name="Keeling P.J."/>
            <person name="Gray M.W."/>
            <person name="Grigoriev I.V."/>
            <person name="Archibald J.M."/>
        </authorList>
    </citation>
    <scope>NUCLEOTIDE SEQUENCE</scope>
    <source>
        <strain evidence="2 4">CCMP2712</strain>
    </source>
</reference>
<evidence type="ECO:0000259" key="1">
    <source>
        <dbReference type="PROSITE" id="PS51746"/>
    </source>
</evidence>
<dbReference type="RefSeq" id="XP_005838383.1">
    <property type="nucleotide sequence ID" value="XM_005838326.1"/>
</dbReference>
<dbReference type="eggNOG" id="KOG0698">
    <property type="taxonomic scope" value="Eukaryota"/>
</dbReference>
<protein>
    <recommendedName>
        <fullName evidence="1">PPM-type phosphatase domain-containing protein</fullName>
    </recommendedName>
</protein>
<dbReference type="OrthoDB" id="10264738at2759"/>
<evidence type="ECO:0000313" key="4">
    <source>
        <dbReference type="Proteomes" id="UP000011087"/>
    </source>
</evidence>
<dbReference type="HOGENOM" id="CLU_013173_6_4_1"/>
<reference evidence="3" key="3">
    <citation type="submission" date="2016-03" db="UniProtKB">
        <authorList>
            <consortium name="EnsemblProtists"/>
        </authorList>
    </citation>
    <scope>IDENTIFICATION</scope>
</reference>
<dbReference type="SUPFAM" id="SSF81606">
    <property type="entry name" value="PP2C-like"/>
    <property type="match status" value="1"/>
</dbReference>
<dbReference type="InterPro" id="IPR036457">
    <property type="entry name" value="PPM-type-like_dom_sf"/>
</dbReference>
<dbReference type="Pfam" id="PF00481">
    <property type="entry name" value="PP2C"/>
    <property type="match status" value="1"/>
</dbReference>
<dbReference type="STRING" id="905079.L1JTK1"/>
<name>L1JTK1_GUITC</name>
<dbReference type="AlphaFoldDB" id="L1JTK1"/>
<dbReference type="OMA" id="FVEYISW"/>
<evidence type="ECO:0000313" key="2">
    <source>
        <dbReference type="EMBL" id="EKX51403.1"/>
    </source>
</evidence>
<dbReference type="InterPro" id="IPR001932">
    <property type="entry name" value="PPM-type_phosphatase-like_dom"/>
</dbReference>
<dbReference type="SMART" id="SM00332">
    <property type="entry name" value="PP2Cc"/>
    <property type="match status" value="1"/>
</dbReference>
<organism evidence="2">
    <name type="scientific">Guillardia theta (strain CCMP2712)</name>
    <name type="common">Cryptophyte</name>
    <dbReference type="NCBI Taxonomy" id="905079"/>
    <lineage>
        <taxon>Eukaryota</taxon>
        <taxon>Cryptophyceae</taxon>
        <taxon>Pyrenomonadales</taxon>
        <taxon>Geminigeraceae</taxon>
        <taxon>Guillardia</taxon>
    </lineage>
</organism>
<dbReference type="EnsemblProtists" id="EKX51403">
    <property type="protein sequence ID" value="EKX51403"/>
    <property type="gene ID" value="GUITHDRAFT_84969"/>
</dbReference>
<sequence>MLEAEIIARFLNVNRALLNQVDCTMSGSTCTLALVLPDGSGNKTMVFANLGDSRAVIGARRSENSPLVSIDATIDHKPGIPAERKRITDSGGWVGVIDQMQKRIMLLEDSVDEGYDGQNIHFNAEFIDSDSNPSFAYHNDILRKTARVFIPGSNLPGLAVSRSFGDEAVGHLGVTSSPEVTFLSCSPAHKFIILATDGLWEVLTSQESVEIVGQHADADGGARALLDVASHRWQNRPPYVYRDDITVMIVQLP</sequence>
<accession>L1JTK1</accession>
<dbReference type="PROSITE" id="PS51746">
    <property type="entry name" value="PPM_2"/>
    <property type="match status" value="1"/>
</dbReference>